<sequence length="387" mass="44778">MKYPSLSVCSSRLLDRFELVENLHKCVEWLTQSSTPEDKLISQLFIDSFERFVTLENSKLKIKPEDYIFSKIETYWKNNSVIYGFFTTLCQSSGFGKSKACQNLSKKAFVVFCCLRSLNSDTGYPRRSYLADKLTQVYPSENLTRQNFTNYFNMFVHFLNQNESISYKEFFEKFSNGFDGSSPFDQHQSHINQELNNLELNCPQTNKLIYYQSNKPLIFPIYLLPNWDVHTNIESIRTPQDSLLFENICSFGRPLWGSLCKTKLSDKKYDQIGLRQLTSLVMKKLVGDSSKTLDQLTDNDALAILSCRLGEIRPLLTSTAQNLIAKNMAVCTYANYEENFFKIEYPSEPILANAAAFYFNKTKTFDNKTQSGLYFLVNKLVHMKSNQ</sequence>
<dbReference type="EMBL" id="REGN01003489">
    <property type="protein sequence ID" value="RNA22315.1"/>
    <property type="molecule type" value="Genomic_DNA"/>
</dbReference>
<protein>
    <submittedName>
        <fullName evidence="1">Uncharacterized protein</fullName>
    </submittedName>
</protein>
<name>A0A3M7RGE5_BRAPC</name>
<proteinExistence type="predicted"/>
<keyword evidence="2" id="KW-1185">Reference proteome</keyword>
<dbReference type="AlphaFoldDB" id="A0A3M7RGE5"/>
<dbReference type="PANTHER" id="PTHR33266">
    <property type="entry name" value="CHROMOSOME 15, WHOLE GENOME SHOTGUN SEQUENCE"/>
    <property type="match status" value="1"/>
</dbReference>
<comment type="caution">
    <text evidence="1">The sequence shown here is derived from an EMBL/GenBank/DDBJ whole genome shotgun (WGS) entry which is preliminary data.</text>
</comment>
<dbReference type="PANTHER" id="PTHR33266:SF1">
    <property type="entry name" value="F-BOX DOMAIN-CONTAINING PROTEIN"/>
    <property type="match status" value="1"/>
</dbReference>
<organism evidence="1 2">
    <name type="scientific">Brachionus plicatilis</name>
    <name type="common">Marine rotifer</name>
    <name type="synonym">Brachionus muelleri</name>
    <dbReference type="NCBI Taxonomy" id="10195"/>
    <lineage>
        <taxon>Eukaryota</taxon>
        <taxon>Metazoa</taxon>
        <taxon>Spiralia</taxon>
        <taxon>Gnathifera</taxon>
        <taxon>Rotifera</taxon>
        <taxon>Eurotatoria</taxon>
        <taxon>Monogononta</taxon>
        <taxon>Pseudotrocha</taxon>
        <taxon>Ploima</taxon>
        <taxon>Brachionidae</taxon>
        <taxon>Brachionus</taxon>
    </lineage>
</organism>
<gene>
    <name evidence="1" type="ORF">BpHYR1_034583</name>
</gene>
<evidence type="ECO:0000313" key="1">
    <source>
        <dbReference type="EMBL" id="RNA22315.1"/>
    </source>
</evidence>
<dbReference type="OrthoDB" id="3270019at2759"/>
<reference evidence="1 2" key="1">
    <citation type="journal article" date="2018" name="Sci. Rep.">
        <title>Genomic signatures of local adaptation to the degree of environmental predictability in rotifers.</title>
        <authorList>
            <person name="Franch-Gras L."/>
            <person name="Hahn C."/>
            <person name="Garcia-Roger E.M."/>
            <person name="Carmona M.J."/>
            <person name="Serra M."/>
            <person name="Gomez A."/>
        </authorList>
    </citation>
    <scope>NUCLEOTIDE SEQUENCE [LARGE SCALE GENOMIC DNA]</scope>
    <source>
        <strain evidence="1">HYR1</strain>
    </source>
</reference>
<evidence type="ECO:0000313" key="2">
    <source>
        <dbReference type="Proteomes" id="UP000276133"/>
    </source>
</evidence>
<dbReference type="Proteomes" id="UP000276133">
    <property type="component" value="Unassembled WGS sequence"/>
</dbReference>
<accession>A0A3M7RGE5</accession>